<comment type="catalytic activity">
    <reaction evidence="1">
        <text>ATP + protein L-histidine = ADP + protein N-phospho-L-histidine.</text>
        <dbReference type="EC" id="2.7.13.3"/>
    </reaction>
</comment>
<gene>
    <name evidence="22" type="ORF">K7C98_40435</name>
</gene>
<evidence type="ECO:0000256" key="15">
    <source>
        <dbReference type="ARBA" id="ARBA00023012"/>
    </source>
</evidence>
<evidence type="ECO:0000256" key="11">
    <source>
        <dbReference type="ARBA" id="ARBA00022741"/>
    </source>
</evidence>
<evidence type="ECO:0000256" key="12">
    <source>
        <dbReference type="ARBA" id="ARBA00022777"/>
    </source>
</evidence>
<dbReference type="Pfam" id="PF02518">
    <property type="entry name" value="HATPase_c"/>
    <property type="match status" value="1"/>
</dbReference>
<evidence type="ECO:0000256" key="8">
    <source>
        <dbReference type="ARBA" id="ARBA00022553"/>
    </source>
</evidence>
<comment type="cofactor">
    <cofactor evidence="2">
        <name>[4Fe-4S] cluster</name>
        <dbReference type="ChEBI" id="CHEBI:49883"/>
    </cofactor>
</comment>
<sequence>MSERTGLEGHYPSGKVGLRRYLSARMLPLILLLLVLVSVSAPLAYAALAARGLRAQARATAVQAADAVAREVQERPVLWRYDAGKLLAHLRAYVDNHGVARIEVADRSGVRIPLDTEAIASPAAAAGPLAWEAAPIVLNDEVVGHAWAAVSLAEARNAALLLLAPFGLLGVGLAGLLYFLPLGAIARAERRIEQSQVALARFNQTLEQQVAERSSQLGAAYEQLRQKEGRLRELSTRALLLQEAERRVIARELHDSAGQALTAIRINLQLMAQLAAVEPDSKVAKMAAKTLTIADATLEEIRRAVSMLGPAILDDVGLLAAVERLCDDFEREDLEIARELEVPEGGLSAALESVCYRVTQEALTNAARHAAASELRVVLRVEPARIVLEVHDNGRGFVPGERGEGRGGRGLVGMRERVELLGGSLRIDTAPGAGTAVRVELPRRALSDDGDDSAVVVA</sequence>
<dbReference type="InterPro" id="IPR050482">
    <property type="entry name" value="Sensor_HK_TwoCompSys"/>
</dbReference>
<keyword evidence="7" id="KW-0963">Cytoplasm</keyword>
<evidence type="ECO:0000256" key="16">
    <source>
        <dbReference type="ARBA" id="ARBA00023014"/>
    </source>
</evidence>
<keyword evidence="16" id="KW-0411">Iron-sulfur</keyword>
<keyword evidence="20" id="KW-0472">Membrane</keyword>
<feature type="domain" description="Histidine kinase" evidence="21">
    <location>
        <begin position="357"/>
        <end position="445"/>
    </location>
</feature>
<evidence type="ECO:0000256" key="6">
    <source>
        <dbReference type="ARBA" id="ARBA00022485"/>
    </source>
</evidence>
<dbReference type="GO" id="GO:0016301">
    <property type="term" value="F:kinase activity"/>
    <property type="evidence" value="ECO:0007669"/>
    <property type="project" value="UniProtKB-KW"/>
</dbReference>
<evidence type="ECO:0000313" key="22">
    <source>
        <dbReference type="EMBL" id="MBZ5715539.1"/>
    </source>
</evidence>
<evidence type="ECO:0000256" key="10">
    <source>
        <dbReference type="ARBA" id="ARBA00022723"/>
    </source>
</evidence>
<dbReference type="SUPFAM" id="SSF55874">
    <property type="entry name" value="ATPase domain of HSP90 chaperone/DNA topoisomerase II/histidine kinase"/>
    <property type="match status" value="1"/>
</dbReference>
<protein>
    <recommendedName>
        <fullName evidence="5">Oxygen sensor histidine kinase NreB</fullName>
        <ecNumber evidence="4">2.7.13.3</ecNumber>
    </recommendedName>
    <alternativeName>
        <fullName evidence="18">Nitrogen regulation protein B</fullName>
    </alternativeName>
</protein>
<dbReference type="PANTHER" id="PTHR24421:SF10">
    <property type="entry name" value="NITRATE_NITRITE SENSOR PROTEIN NARQ"/>
    <property type="match status" value="1"/>
</dbReference>
<evidence type="ECO:0000256" key="4">
    <source>
        <dbReference type="ARBA" id="ARBA00012438"/>
    </source>
</evidence>
<feature type="transmembrane region" description="Helical" evidence="20">
    <location>
        <begin position="26"/>
        <end position="48"/>
    </location>
</feature>
<keyword evidence="12 22" id="KW-0418">Kinase</keyword>
<keyword evidence="6" id="KW-0004">4Fe-4S</keyword>
<feature type="transmembrane region" description="Helical" evidence="20">
    <location>
        <begin position="159"/>
        <end position="180"/>
    </location>
</feature>
<comment type="subcellular location">
    <subcellularLocation>
        <location evidence="3">Cytoplasm</location>
    </subcellularLocation>
</comment>
<evidence type="ECO:0000256" key="19">
    <source>
        <dbReference type="SAM" id="Coils"/>
    </source>
</evidence>
<evidence type="ECO:0000256" key="3">
    <source>
        <dbReference type="ARBA" id="ARBA00004496"/>
    </source>
</evidence>
<comment type="function">
    <text evidence="17">Member of the two-component regulatory system NreB/NreC involved in the control of dissimilatory nitrate/nitrite reduction in response to oxygen. NreB functions as a direct oxygen sensor histidine kinase which is autophosphorylated, in the absence of oxygen, probably at the conserved histidine residue, and transfers its phosphate group probably to a conserved aspartate residue of NreC. NreB/NreC activates the expression of the nitrate (narGHJI) and nitrite (nir) reductase operons, as well as the putative nitrate transporter gene narT.</text>
</comment>
<dbReference type="EMBL" id="JAIRAU010000057">
    <property type="protein sequence ID" value="MBZ5715539.1"/>
    <property type="molecule type" value="Genomic_DNA"/>
</dbReference>
<keyword evidence="15" id="KW-0902">Two-component regulatory system</keyword>
<keyword evidence="13" id="KW-0067">ATP-binding</keyword>
<keyword evidence="11" id="KW-0547">Nucleotide-binding</keyword>
<evidence type="ECO:0000256" key="5">
    <source>
        <dbReference type="ARBA" id="ARBA00017322"/>
    </source>
</evidence>
<dbReference type="InterPro" id="IPR005467">
    <property type="entry name" value="His_kinase_dom"/>
</dbReference>
<proteinExistence type="predicted"/>
<keyword evidence="20" id="KW-0812">Transmembrane</keyword>
<dbReference type="InterPro" id="IPR004358">
    <property type="entry name" value="Sig_transdc_His_kin-like_C"/>
</dbReference>
<dbReference type="InterPro" id="IPR003594">
    <property type="entry name" value="HATPase_dom"/>
</dbReference>
<dbReference type="InterPro" id="IPR011712">
    <property type="entry name" value="Sig_transdc_His_kin_sub3_dim/P"/>
</dbReference>
<comment type="caution">
    <text evidence="22">The sequence shown here is derived from an EMBL/GenBank/DDBJ whole genome shotgun (WGS) entry which is preliminary data.</text>
</comment>
<keyword evidence="23" id="KW-1185">Reference proteome</keyword>
<dbReference type="SMART" id="SM00387">
    <property type="entry name" value="HATPase_c"/>
    <property type="match status" value="1"/>
</dbReference>
<evidence type="ECO:0000256" key="2">
    <source>
        <dbReference type="ARBA" id="ARBA00001966"/>
    </source>
</evidence>
<dbReference type="PANTHER" id="PTHR24421">
    <property type="entry name" value="NITRATE/NITRITE SENSOR PROTEIN NARX-RELATED"/>
    <property type="match status" value="1"/>
</dbReference>
<evidence type="ECO:0000259" key="21">
    <source>
        <dbReference type="PROSITE" id="PS50109"/>
    </source>
</evidence>
<dbReference type="PROSITE" id="PS50109">
    <property type="entry name" value="HIS_KIN"/>
    <property type="match status" value="1"/>
</dbReference>
<evidence type="ECO:0000256" key="1">
    <source>
        <dbReference type="ARBA" id="ARBA00000085"/>
    </source>
</evidence>
<keyword evidence="10" id="KW-0479">Metal-binding</keyword>
<dbReference type="Proteomes" id="UP001139031">
    <property type="component" value="Unassembled WGS sequence"/>
</dbReference>
<dbReference type="Pfam" id="PF07730">
    <property type="entry name" value="HisKA_3"/>
    <property type="match status" value="1"/>
</dbReference>
<dbReference type="Gene3D" id="1.20.5.1930">
    <property type="match status" value="1"/>
</dbReference>
<evidence type="ECO:0000256" key="20">
    <source>
        <dbReference type="SAM" id="Phobius"/>
    </source>
</evidence>
<evidence type="ECO:0000256" key="13">
    <source>
        <dbReference type="ARBA" id="ARBA00022840"/>
    </source>
</evidence>
<evidence type="ECO:0000256" key="14">
    <source>
        <dbReference type="ARBA" id="ARBA00023004"/>
    </source>
</evidence>
<evidence type="ECO:0000256" key="7">
    <source>
        <dbReference type="ARBA" id="ARBA00022490"/>
    </source>
</evidence>
<evidence type="ECO:0000256" key="18">
    <source>
        <dbReference type="ARBA" id="ARBA00030800"/>
    </source>
</evidence>
<feature type="coiled-coil region" evidence="19">
    <location>
        <begin position="185"/>
        <end position="244"/>
    </location>
</feature>
<keyword evidence="9" id="KW-0808">Transferase</keyword>
<dbReference type="Gene3D" id="3.30.565.10">
    <property type="entry name" value="Histidine kinase-like ATPase, C-terminal domain"/>
    <property type="match status" value="1"/>
</dbReference>
<organism evidence="22 23">
    <name type="scientific">Nannocystis pusilla</name>
    <dbReference type="NCBI Taxonomy" id="889268"/>
    <lineage>
        <taxon>Bacteria</taxon>
        <taxon>Pseudomonadati</taxon>
        <taxon>Myxococcota</taxon>
        <taxon>Polyangia</taxon>
        <taxon>Nannocystales</taxon>
        <taxon>Nannocystaceae</taxon>
        <taxon>Nannocystis</taxon>
    </lineage>
</organism>
<dbReference type="PRINTS" id="PR00344">
    <property type="entry name" value="BCTRLSENSOR"/>
</dbReference>
<keyword evidence="20" id="KW-1133">Transmembrane helix</keyword>
<evidence type="ECO:0000313" key="23">
    <source>
        <dbReference type="Proteomes" id="UP001139031"/>
    </source>
</evidence>
<reference evidence="22" key="1">
    <citation type="submission" date="2021-08" db="EMBL/GenBank/DDBJ databases">
        <authorList>
            <person name="Stevens D.C."/>
        </authorList>
    </citation>
    <scope>NUCLEOTIDE SEQUENCE</scope>
    <source>
        <strain evidence="22">DSM 53165</strain>
    </source>
</reference>
<evidence type="ECO:0000256" key="17">
    <source>
        <dbReference type="ARBA" id="ARBA00024827"/>
    </source>
</evidence>
<accession>A0ABS7U556</accession>
<dbReference type="InterPro" id="IPR036890">
    <property type="entry name" value="HATPase_C_sf"/>
</dbReference>
<keyword evidence="8" id="KW-0597">Phosphoprotein</keyword>
<dbReference type="RefSeq" id="WP_224197278.1">
    <property type="nucleotide sequence ID" value="NZ_JAIRAU010000057.1"/>
</dbReference>
<evidence type="ECO:0000256" key="9">
    <source>
        <dbReference type="ARBA" id="ARBA00022679"/>
    </source>
</evidence>
<keyword evidence="14" id="KW-0408">Iron</keyword>
<name>A0ABS7U556_9BACT</name>
<keyword evidence="19" id="KW-0175">Coiled coil</keyword>
<dbReference type="EC" id="2.7.13.3" evidence="4"/>
<dbReference type="CDD" id="cd16917">
    <property type="entry name" value="HATPase_UhpB-NarQ-NarX-like"/>
    <property type="match status" value="1"/>
</dbReference>